<dbReference type="AlphaFoldDB" id="A0A7Z0SFM4"/>
<dbReference type="Gene3D" id="3.40.50.2000">
    <property type="entry name" value="Glycogen Phosphorylase B"/>
    <property type="match status" value="1"/>
</dbReference>
<dbReference type="InterPro" id="IPR051199">
    <property type="entry name" value="LPS_LOS_Heptosyltrfase"/>
</dbReference>
<proteinExistence type="predicted"/>
<organism evidence="1 2">
    <name type="scientific">Candidatus Methanofishera endochildressiae</name>
    <dbReference type="NCBI Taxonomy" id="2738884"/>
    <lineage>
        <taxon>Bacteria</taxon>
        <taxon>Pseudomonadati</taxon>
        <taxon>Pseudomonadota</taxon>
        <taxon>Gammaproteobacteria</taxon>
        <taxon>Candidatus Methanofishera</taxon>
    </lineage>
</organism>
<dbReference type="EMBL" id="JACCHS010000177">
    <property type="protein sequence ID" value="NYT47560.1"/>
    <property type="molecule type" value="Genomic_DNA"/>
</dbReference>
<evidence type="ECO:0000313" key="1">
    <source>
        <dbReference type="EMBL" id="NYT47560.1"/>
    </source>
</evidence>
<sequence>DLACSIDYIDDVILYTQDSWQLSKEIRQHHIDTSISCFIDTHLGWLLFLSGIKTRIAPATKLAQAFFNKTIKQRRGQVKKTEWEYNVDLLKVLFPDINDQLERPFLAFDKLPPSSPQKTIAFHPGFGGSSEGNLTLDDYLRLAKAIANNKDIKVAFTLT</sequence>
<comment type="caution">
    <text evidence="1">The sequence shown here is derived from an EMBL/GenBank/DDBJ whole genome shotgun (WGS) entry which is preliminary data.</text>
</comment>
<dbReference type="SUPFAM" id="SSF53756">
    <property type="entry name" value="UDP-Glycosyltransferase/glycogen phosphorylase"/>
    <property type="match status" value="1"/>
</dbReference>
<dbReference type="PANTHER" id="PTHR30160">
    <property type="entry name" value="TETRAACYLDISACCHARIDE 4'-KINASE-RELATED"/>
    <property type="match status" value="1"/>
</dbReference>
<dbReference type="PANTHER" id="PTHR30160:SF15">
    <property type="entry name" value="GLYCOSYLTRANSFERASE HI_0523-RELATED"/>
    <property type="match status" value="1"/>
</dbReference>
<keyword evidence="1" id="KW-0808">Transferase</keyword>
<accession>A0A7Z0SFM4</accession>
<reference evidence="1 2" key="1">
    <citation type="submission" date="2020-05" db="EMBL/GenBank/DDBJ databases">
        <title>Horizontal transmission and recombination maintain forever young bacterial symbiont genomes.</title>
        <authorList>
            <person name="Russell S.L."/>
            <person name="Pepper-Tunick E."/>
            <person name="Svedberg J."/>
            <person name="Byrne A."/>
            <person name="Ruelas Castillo J."/>
            <person name="Vollmers C."/>
            <person name="Beinart R.A."/>
            <person name="Corbett-Detig R."/>
        </authorList>
    </citation>
    <scope>NUCLEOTIDE SEQUENCE [LARGE SCALE GENOMIC DNA]</scope>
    <source>
        <strain evidence="1">4727-3</strain>
    </source>
</reference>
<gene>
    <name evidence="1" type="ORF">H0A75_08360</name>
</gene>
<dbReference type="Proteomes" id="UP000537890">
    <property type="component" value="Unassembled WGS sequence"/>
</dbReference>
<dbReference type="GO" id="GO:0008713">
    <property type="term" value="F:ADP-heptose-lipopolysaccharide heptosyltransferase activity"/>
    <property type="evidence" value="ECO:0007669"/>
    <property type="project" value="TreeGrafter"/>
</dbReference>
<evidence type="ECO:0000313" key="2">
    <source>
        <dbReference type="Proteomes" id="UP000537890"/>
    </source>
</evidence>
<feature type="non-terminal residue" evidence="1">
    <location>
        <position position="1"/>
    </location>
</feature>
<protein>
    <submittedName>
        <fullName evidence="1">Lipopolysaccharide heptosyltransferase family protein</fullName>
    </submittedName>
</protein>
<dbReference type="GO" id="GO:0009244">
    <property type="term" value="P:lipopolysaccharide core region biosynthetic process"/>
    <property type="evidence" value="ECO:0007669"/>
    <property type="project" value="TreeGrafter"/>
</dbReference>
<dbReference type="GO" id="GO:0005829">
    <property type="term" value="C:cytosol"/>
    <property type="evidence" value="ECO:0007669"/>
    <property type="project" value="TreeGrafter"/>
</dbReference>
<name>A0A7Z0SFM4_9GAMM</name>